<dbReference type="EMBL" id="GBXM01096459">
    <property type="protein sequence ID" value="JAH12118.1"/>
    <property type="molecule type" value="Transcribed_RNA"/>
</dbReference>
<dbReference type="AlphaFoldDB" id="A0A0E9Q7M0"/>
<proteinExistence type="predicted"/>
<protein>
    <submittedName>
        <fullName evidence="1">Uncharacterized protein</fullName>
    </submittedName>
</protein>
<reference evidence="1" key="1">
    <citation type="submission" date="2014-11" db="EMBL/GenBank/DDBJ databases">
        <authorList>
            <person name="Amaro Gonzalez C."/>
        </authorList>
    </citation>
    <scope>NUCLEOTIDE SEQUENCE</scope>
</reference>
<evidence type="ECO:0000313" key="1">
    <source>
        <dbReference type="EMBL" id="JAH12118.1"/>
    </source>
</evidence>
<sequence>MLRRFVIIRPDDFSGTSDQAGSTTAGD</sequence>
<name>A0A0E9Q7M0_ANGAN</name>
<organism evidence="1">
    <name type="scientific">Anguilla anguilla</name>
    <name type="common">European freshwater eel</name>
    <name type="synonym">Muraena anguilla</name>
    <dbReference type="NCBI Taxonomy" id="7936"/>
    <lineage>
        <taxon>Eukaryota</taxon>
        <taxon>Metazoa</taxon>
        <taxon>Chordata</taxon>
        <taxon>Craniata</taxon>
        <taxon>Vertebrata</taxon>
        <taxon>Euteleostomi</taxon>
        <taxon>Actinopterygii</taxon>
        <taxon>Neopterygii</taxon>
        <taxon>Teleostei</taxon>
        <taxon>Anguilliformes</taxon>
        <taxon>Anguillidae</taxon>
        <taxon>Anguilla</taxon>
    </lineage>
</organism>
<reference evidence="1" key="2">
    <citation type="journal article" date="2015" name="Fish Shellfish Immunol.">
        <title>Early steps in the European eel (Anguilla anguilla)-Vibrio vulnificus interaction in the gills: Role of the RtxA13 toxin.</title>
        <authorList>
            <person name="Callol A."/>
            <person name="Pajuelo D."/>
            <person name="Ebbesson L."/>
            <person name="Teles M."/>
            <person name="MacKenzie S."/>
            <person name="Amaro C."/>
        </authorList>
    </citation>
    <scope>NUCLEOTIDE SEQUENCE</scope>
</reference>
<accession>A0A0E9Q7M0</accession>